<dbReference type="EMBL" id="NBNE01003306">
    <property type="protein sequence ID" value="OWZ08029.1"/>
    <property type="molecule type" value="Genomic_DNA"/>
</dbReference>
<comment type="caution">
    <text evidence="3">The sequence shown here is derived from an EMBL/GenBank/DDBJ whole genome shotgun (WGS) entry which is preliminary data.</text>
</comment>
<name>A0A225VSN2_9STRA</name>
<feature type="compositionally biased region" description="Acidic residues" evidence="2">
    <location>
        <begin position="226"/>
        <end position="235"/>
    </location>
</feature>
<feature type="compositionally biased region" description="Basic and acidic residues" evidence="2">
    <location>
        <begin position="84"/>
        <end position="100"/>
    </location>
</feature>
<sequence>RSITEQKTKILALNRQLASLNQERTDLRRELWTGLEMLSTVAAGMGSRTPTTKLCLDTDSAKDQSESSPDDPEMSDQEQPDQESSDHDNSDQDQPDRDPDYTPPPDGSDRSSSNDKRQNLPPDHKKDLDREEVPDNYDMGGGSDVEKPPDPGHAILDELLEKDRGAASPVLTPGPRYLSYEKDGSGVPASSDPASKSKSKSRSTGDPKPSKDANLDTGDQASDTDTSAESDNDESLDDMLQAQTLMALSRSISEQRRRDHTDLIAPVLTELEILNRVLIQMQTRQYNIADMDPWVVQRINTLTMTLAVLSRALPFRPETPATSWLNVLTGGNIPESMSFEITVDGCLGFLMERYSAVEFQDLIAYWESTHRFPFSPGWKQILQPILIAMREGWCDLELLLDPYFLHFPKRTDEVAWYPGIEARSANLADPQLHHHLIDALAEM</sequence>
<protein>
    <submittedName>
        <fullName evidence="3">Uncharacterized protein</fullName>
    </submittedName>
</protein>
<feature type="compositionally biased region" description="Acidic residues" evidence="2">
    <location>
        <begin position="68"/>
        <end position="83"/>
    </location>
</feature>
<keyword evidence="1" id="KW-0175">Coiled coil</keyword>
<feature type="compositionally biased region" description="Basic and acidic residues" evidence="2">
    <location>
        <begin position="144"/>
        <end position="165"/>
    </location>
</feature>
<dbReference type="AlphaFoldDB" id="A0A225VSN2"/>
<evidence type="ECO:0000256" key="2">
    <source>
        <dbReference type="SAM" id="MobiDB-lite"/>
    </source>
</evidence>
<evidence type="ECO:0000313" key="4">
    <source>
        <dbReference type="Proteomes" id="UP000198211"/>
    </source>
</evidence>
<dbReference type="Proteomes" id="UP000198211">
    <property type="component" value="Unassembled WGS sequence"/>
</dbReference>
<evidence type="ECO:0000256" key="1">
    <source>
        <dbReference type="SAM" id="Coils"/>
    </source>
</evidence>
<reference evidence="4" key="1">
    <citation type="submission" date="2017-03" db="EMBL/GenBank/DDBJ databases">
        <title>Phytopthora megakarya and P. palmivora, two closely related causual agents of cacao black pod achieved similar genome size and gene model numbers by different mechanisms.</title>
        <authorList>
            <person name="Ali S."/>
            <person name="Shao J."/>
            <person name="Larry D.J."/>
            <person name="Kronmiller B."/>
            <person name="Shen D."/>
            <person name="Strem M.D."/>
            <person name="Melnick R.L."/>
            <person name="Guiltinan M.J."/>
            <person name="Tyler B.M."/>
            <person name="Meinhardt L.W."/>
            <person name="Bailey B.A."/>
        </authorList>
    </citation>
    <scope>NUCLEOTIDE SEQUENCE [LARGE SCALE GENOMIC DNA]</scope>
    <source>
        <strain evidence="4">zdho120</strain>
    </source>
</reference>
<organism evidence="3 4">
    <name type="scientific">Phytophthora megakarya</name>
    <dbReference type="NCBI Taxonomy" id="4795"/>
    <lineage>
        <taxon>Eukaryota</taxon>
        <taxon>Sar</taxon>
        <taxon>Stramenopiles</taxon>
        <taxon>Oomycota</taxon>
        <taxon>Peronosporomycetes</taxon>
        <taxon>Peronosporales</taxon>
        <taxon>Peronosporaceae</taxon>
        <taxon>Phytophthora</taxon>
    </lineage>
</organism>
<feature type="region of interest" description="Disordered" evidence="2">
    <location>
        <begin position="41"/>
        <end position="235"/>
    </location>
</feature>
<evidence type="ECO:0000313" key="3">
    <source>
        <dbReference type="EMBL" id="OWZ08029.1"/>
    </source>
</evidence>
<keyword evidence="4" id="KW-1185">Reference proteome</keyword>
<feature type="compositionally biased region" description="Basic and acidic residues" evidence="2">
    <location>
        <begin position="203"/>
        <end position="214"/>
    </location>
</feature>
<feature type="compositionally biased region" description="Basic and acidic residues" evidence="2">
    <location>
        <begin position="107"/>
        <end position="133"/>
    </location>
</feature>
<gene>
    <name evidence="3" type="ORF">PHMEG_00019493</name>
</gene>
<feature type="coiled-coil region" evidence="1">
    <location>
        <begin position="3"/>
        <end position="30"/>
    </location>
</feature>
<accession>A0A225VSN2</accession>
<feature type="non-terminal residue" evidence="3">
    <location>
        <position position="1"/>
    </location>
</feature>
<dbReference type="OrthoDB" id="125247at2759"/>
<proteinExistence type="predicted"/>